<dbReference type="InterPro" id="IPR010129">
    <property type="entry name" value="T1SS_HlyD"/>
</dbReference>
<accession>A0A1X6ZSL8</accession>
<dbReference type="RefSeq" id="WP_085889009.1">
    <property type="nucleotide sequence ID" value="NZ_FWFN01000006.1"/>
</dbReference>
<feature type="domain" description="AprE-like beta-barrel" evidence="12">
    <location>
        <begin position="324"/>
        <end position="414"/>
    </location>
</feature>
<dbReference type="InterPro" id="IPR050739">
    <property type="entry name" value="MFP"/>
</dbReference>
<evidence type="ECO:0000313" key="14">
    <source>
        <dbReference type="Proteomes" id="UP000193963"/>
    </source>
</evidence>
<dbReference type="InterPro" id="IPR058982">
    <property type="entry name" value="Beta-barrel_AprE"/>
</dbReference>
<comment type="similarity">
    <text evidence="2 9">Belongs to the membrane fusion protein (MFP) (TC 8.A.1) family.</text>
</comment>
<keyword evidence="8 9" id="KW-0472">Membrane</keyword>
<keyword evidence="14" id="KW-1185">Reference proteome</keyword>
<evidence type="ECO:0000256" key="1">
    <source>
        <dbReference type="ARBA" id="ARBA00004377"/>
    </source>
</evidence>
<dbReference type="AlphaFoldDB" id="A0A1X6ZSL8"/>
<dbReference type="GO" id="GO:0005886">
    <property type="term" value="C:plasma membrane"/>
    <property type="evidence" value="ECO:0007669"/>
    <property type="project" value="UniProtKB-SubCell"/>
</dbReference>
<proteinExistence type="inferred from homology"/>
<keyword evidence="3 9" id="KW-0813">Transport</keyword>
<gene>
    <name evidence="13" type="primary">prsE_2</name>
    <name evidence="13" type="ORF">PSM7751_02965</name>
</gene>
<dbReference type="Gene3D" id="2.40.50.100">
    <property type="match status" value="1"/>
</dbReference>
<dbReference type="InterPro" id="IPR058781">
    <property type="entry name" value="HH_AprE-like"/>
</dbReference>
<evidence type="ECO:0000256" key="8">
    <source>
        <dbReference type="ARBA" id="ARBA00023136"/>
    </source>
</evidence>
<feature type="domain" description="AprE-like long alpha-helical hairpin" evidence="11">
    <location>
        <begin position="94"/>
        <end position="282"/>
    </location>
</feature>
<organism evidence="13 14">
    <name type="scientific">Pseudooceanicola marinus</name>
    <dbReference type="NCBI Taxonomy" id="396013"/>
    <lineage>
        <taxon>Bacteria</taxon>
        <taxon>Pseudomonadati</taxon>
        <taxon>Pseudomonadota</taxon>
        <taxon>Alphaproteobacteria</taxon>
        <taxon>Rhodobacterales</taxon>
        <taxon>Paracoccaceae</taxon>
        <taxon>Pseudooceanicola</taxon>
    </lineage>
</organism>
<protein>
    <recommendedName>
        <fullName evidence="9">Membrane fusion protein (MFP) family protein</fullName>
    </recommendedName>
</protein>
<keyword evidence="5 9" id="KW-0997">Cell inner membrane</keyword>
<evidence type="ECO:0000256" key="6">
    <source>
        <dbReference type="ARBA" id="ARBA00022692"/>
    </source>
</evidence>
<evidence type="ECO:0000256" key="4">
    <source>
        <dbReference type="ARBA" id="ARBA00022475"/>
    </source>
</evidence>
<evidence type="ECO:0000256" key="9">
    <source>
        <dbReference type="RuleBase" id="RU365093"/>
    </source>
</evidence>
<keyword evidence="6 9" id="KW-0812">Transmembrane</keyword>
<dbReference type="Gene3D" id="2.40.30.170">
    <property type="match status" value="1"/>
</dbReference>
<keyword evidence="4 9" id="KW-1003">Cell membrane</keyword>
<dbReference type="EMBL" id="FWFN01000006">
    <property type="protein sequence ID" value="SLN59877.1"/>
    <property type="molecule type" value="Genomic_DNA"/>
</dbReference>
<dbReference type="NCBIfam" id="TIGR01843">
    <property type="entry name" value="type_I_hlyD"/>
    <property type="match status" value="1"/>
</dbReference>
<feature type="coiled-coil region" evidence="10">
    <location>
        <begin position="146"/>
        <end position="180"/>
    </location>
</feature>
<evidence type="ECO:0000256" key="7">
    <source>
        <dbReference type="ARBA" id="ARBA00022989"/>
    </source>
</evidence>
<evidence type="ECO:0000259" key="11">
    <source>
        <dbReference type="Pfam" id="PF25994"/>
    </source>
</evidence>
<name>A0A1X6ZSL8_9RHOB</name>
<dbReference type="GO" id="GO:0015031">
    <property type="term" value="P:protein transport"/>
    <property type="evidence" value="ECO:0007669"/>
    <property type="project" value="InterPro"/>
</dbReference>
<dbReference type="PANTHER" id="PTHR30386:SF17">
    <property type="entry name" value="ALKALINE PROTEASE SECRETION PROTEIN APRE"/>
    <property type="match status" value="1"/>
</dbReference>
<dbReference type="Pfam" id="PF26002">
    <property type="entry name" value="Beta-barrel_AprE"/>
    <property type="match status" value="1"/>
</dbReference>
<evidence type="ECO:0000256" key="5">
    <source>
        <dbReference type="ARBA" id="ARBA00022519"/>
    </source>
</evidence>
<evidence type="ECO:0000313" key="13">
    <source>
        <dbReference type="EMBL" id="SLN59877.1"/>
    </source>
</evidence>
<reference evidence="13 14" key="1">
    <citation type="submission" date="2017-03" db="EMBL/GenBank/DDBJ databases">
        <authorList>
            <person name="Afonso C.L."/>
            <person name="Miller P.J."/>
            <person name="Scott M.A."/>
            <person name="Spackman E."/>
            <person name="Goraichik I."/>
            <person name="Dimitrov K.M."/>
            <person name="Suarez D.L."/>
            <person name="Swayne D.E."/>
        </authorList>
    </citation>
    <scope>NUCLEOTIDE SEQUENCE [LARGE SCALE GENOMIC DNA]</scope>
    <source>
        <strain evidence="13 14">CECT 7751</strain>
    </source>
</reference>
<keyword evidence="10" id="KW-0175">Coiled coil</keyword>
<feature type="coiled-coil region" evidence="10">
    <location>
        <begin position="226"/>
        <end position="289"/>
    </location>
</feature>
<evidence type="ECO:0000259" key="12">
    <source>
        <dbReference type="Pfam" id="PF26002"/>
    </source>
</evidence>
<sequence length="436" mass="47908">MSRRDGQGPDPLVVRGPVIAGLLTLALLIGGFGGWSVLTQIAGAVIAPGQIEVESNRQVVQHADGGRVDQMLVEEGQTVRRGATLARLDAGALRSELAIVEGQLHELMARRARLEAERDGLDVPRFDPELTTSATPEVRALMEGQRRLLLTRREAAAQEVAQLEKRQGQIRAQLSGLRAQEAALGTQAALIGEELAVQQDLLDRGLSQLARVLALRREAARQEGQLGELAAARAEAEGRITEIELQILARATARREEAIATLRDLRVRELELAERRRALRDRLDRLEITAPVAGVVHGLRVFGPGAVIRPAEPLLYLVPQDRPLLIAARVEPIHVDALHLGQEVRLRFSGFDRRTTPELSGTLTRISADAFTDEVTGRNFYRAEIRLAEGERDQLPEGLVLIPGMPVEAFLRTEDRTPLAYLVKPFGDYLARAFVE</sequence>
<comment type="subcellular location">
    <subcellularLocation>
        <location evidence="1 9">Cell inner membrane</location>
        <topology evidence="1 9">Single-pass membrane protein</topology>
    </subcellularLocation>
</comment>
<keyword evidence="7 9" id="KW-1133">Transmembrane helix</keyword>
<dbReference type="Pfam" id="PF25994">
    <property type="entry name" value="HH_AprE"/>
    <property type="match status" value="1"/>
</dbReference>
<evidence type="ECO:0000256" key="10">
    <source>
        <dbReference type="SAM" id="Coils"/>
    </source>
</evidence>
<dbReference type="Proteomes" id="UP000193963">
    <property type="component" value="Unassembled WGS sequence"/>
</dbReference>
<feature type="transmembrane region" description="Helical" evidence="9">
    <location>
        <begin position="12"/>
        <end position="38"/>
    </location>
</feature>
<evidence type="ECO:0000256" key="3">
    <source>
        <dbReference type="ARBA" id="ARBA00022448"/>
    </source>
</evidence>
<dbReference type="PRINTS" id="PR01490">
    <property type="entry name" value="RTXTOXIND"/>
</dbReference>
<dbReference type="PANTHER" id="PTHR30386">
    <property type="entry name" value="MEMBRANE FUSION SUBUNIT OF EMRAB-TOLC MULTIDRUG EFFLUX PUMP"/>
    <property type="match status" value="1"/>
</dbReference>
<evidence type="ECO:0000256" key="2">
    <source>
        <dbReference type="ARBA" id="ARBA00009477"/>
    </source>
</evidence>
<dbReference type="OrthoDB" id="9810980at2"/>